<organism evidence="2 3">
    <name type="scientific">Stentor coeruleus</name>
    <dbReference type="NCBI Taxonomy" id="5963"/>
    <lineage>
        <taxon>Eukaryota</taxon>
        <taxon>Sar</taxon>
        <taxon>Alveolata</taxon>
        <taxon>Ciliophora</taxon>
        <taxon>Postciliodesmatophora</taxon>
        <taxon>Heterotrichea</taxon>
        <taxon>Heterotrichida</taxon>
        <taxon>Stentoridae</taxon>
        <taxon>Stentor</taxon>
    </lineage>
</organism>
<dbReference type="OrthoDB" id="299379at2759"/>
<sequence length="457" mass="53684">MLGRFIGLLSVRGFSKRVVKEHLIDDKIQRMLHKPDPKEQTSEAETSESDFDDYRNKIMKKASLVEKNYRKKVNKDEDDVKEEEYWKVYREYEKTVKDYLETENIKTDPLNEQRMDKTRRLVRAVRLNNTFDFVREKNVDAVTNEYSNYSKFKQNYTYFRENNKNEMLDEGDFNLATKITEYTSKLAPMGDYEDTVERLVRAAELEGKHVSEELYNAYAREQESLHEQLSANEGEVIESGEYTFGRLSPHAREDIYDMYNNGFNVNDISLKYGILPSRVKAVIWCRRYFYDEVAPNLGRTIWRLGLEREISYAVRYPFIDYGLDLSVMAELEKGIGEIRFIKSAIDINPPPDVVKRVQEKIDKLRPPRVYTIPKGTVGKGPKTIQIKDIIIKRGNGKIDVSPMFKKVCYWGEKTPTTFPKKVRANLDKGPRIASYGYRISHKNTNTIRFYNKEYHSK</sequence>
<comment type="caution">
    <text evidence="2">The sequence shown here is derived from an EMBL/GenBank/DDBJ whole genome shotgun (WGS) entry which is preliminary data.</text>
</comment>
<feature type="region of interest" description="Disordered" evidence="1">
    <location>
        <begin position="30"/>
        <end position="50"/>
    </location>
</feature>
<accession>A0A1R2CI58</accession>
<feature type="compositionally biased region" description="Basic and acidic residues" evidence="1">
    <location>
        <begin position="30"/>
        <end position="41"/>
    </location>
</feature>
<dbReference type="EMBL" id="MPUH01000146">
    <property type="protein sequence ID" value="OMJ88636.1"/>
    <property type="molecule type" value="Genomic_DNA"/>
</dbReference>
<evidence type="ECO:0000256" key="1">
    <source>
        <dbReference type="SAM" id="MobiDB-lite"/>
    </source>
</evidence>
<gene>
    <name evidence="2" type="ORF">SteCoe_9421</name>
</gene>
<dbReference type="AlphaFoldDB" id="A0A1R2CI58"/>
<evidence type="ECO:0000313" key="2">
    <source>
        <dbReference type="EMBL" id="OMJ88636.1"/>
    </source>
</evidence>
<reference evidence="2 3" key="1">
    <citation type="submission" date="2016-11" db="EMBL/GenBank/DDBJ databases">
        <title>The macronuclear genome of Stentor coeruleus: a giant cell with tiny introns.</title>
        <authorList>
            <person name="Slabodnick M."/>
            <person name="Ruby J.G."/>
            <person name="Reiff S.B."/>
            <person name="Swart E.C."/>
            <person name="Gosai S."/>
            <person name="Prabakaran S."/>
            <person name="Witkowska E."/>
            <person name="Larue G.E."/>
            <person name="Fisher S."/>
            <person name="Freeman R.M."/>
            <person name="Gunawardena J."/>
            <person name="Chu W."/>
            <person name="Stover N.A."/>
            <person name="Gregory B.D."/>
            <person name="Nowacki M."/>
            <person name="Derisi J."/>
            <person name="Roy S.W."/>
            <person name="Marshall W.F."/>
            <person name="Sood P."/>
        </authorList>
    </citation>
    <scope>NUCLEOTIDE SEQUENCE [LARGE SCALE GENOMIC DNA]</scope>
    <source>
        <strain evidence="2">WM001</strain>
    </source>
</reference>
<dbReference type="Proteomes" id="UP000187209">
    <property type="component" value="Unassembled WGS sequence"/>
</dbReference>
<keyword evidence="3" id="KW-1185">Reference proteome</keyword>
<name>A0A1R2CI58_9CILI</name>
<evidence type="ECO:0000313" key="3">
    <source>
        <dbReference type="Proteomes" id="UP000187209"/>
    </source>
</evidence>
<protein>
    <submittedName>
        <fullName evidence="2">Uncharacterized protein</fullName>
    </submittedName>
</protein>
<proteinExistence type="predicted"/>